<feature type="site" description="L-lysine inhibitor binding" evidence="16">
    <location>
        <position position="85"/>
    </location>
</feature>
<dbReference type="UniPathway" id="UPA00034">
    <property type="reaction ID" value="UER00017"/>
</dbReference>
<feature type="site" description="Part of a proton relay during catalysis" evidence="12 16">
    <location>
        <position position="45"/>
    </location>
</feature>
<dbReference type="OrthoDB" id="9782828at2"/>
<accession>A0A1G8Q7S4</accession>
<evidence type="ECO:0000256" key="12">
    <source>
        <dbReference type="HAMAP-Rule" id="MF_00418"/>
    </source>
</evidence>
<dbReference type="EC" id="4.3.3.7" evidence="4 12"/>
<dbReference type="Gene3D" id="3.20.20.70">
    <property type="entry name" value="Aldolase class I"/>
    <property type="match status" value="1"/>
</dbReference>
<evidence type="ECO:0000256" key="9">
    <source>
        <dbReference type="ARBA" id="ARBA00023239"/>
    </source>
</evidence>
<dbReference type="EMBL" id="FNEV01000001">
    <property type="protein sequence ID" value="SDJ00879.1"/>
    <property type="molecule type" value="Genomic_DNA"/>
</dbReference>
<dbReference type="PROSITE" id="PS00665">
    <property type="entry name" value="DHDPS_1"/>
    <property type="match status" value="1"/>
</dbReference>
<keyword evidence="10 12" id="KW-0704">Schiff base</keyword>
<evidence type="ECO:0000313" key="18">
    <source>
        <dbReference type="Proteomes" id="UP000199225"/>
    </source>
</evidence>
<keyword evidence="6 12" id="KW-0028">Amino-acid biosynthesis</keyword>
<dbReference type="PANTHER" id="PTHR12128:SF66">
    <property type="entry name" value="4-HYDROXY-2-OXOGLUTARATE ALDOLASE, MITOCHONDRIAL"/>
    <property type="match status" value="1"/>
</dbReference>
<reference evidence="18" key="1">
    <citation type="submission" date="2016-10" db="EMBL/GenBank/DDBJ databases">
        <authorList>
            <person name="Varghese N."/>
            <person name="Submissions S."/>
        </authorList>
    </citation>
    <scope>NUCLEOTIDE SEQUENCE [LARGE SCALE GENOMIC DNA]</scope>
    <source>
        <strain evidence="18">DSM 4771</strain>
    </source>
</reference>
<dbReference type="HAMAP" id="MF_00418">
    <property type="entry name" value="DapA"/>
    <property type="match status" value="1"/>
</dbReference>
<dbReference type="SUPFAM" id="SSF51569">
    <property type="entry name" value="Aldolase"/>
    <property type="match status" value="1"/>
</dbReference>
<dbReference type="NCBIfam" id="TIGR00674">
    <property type="entry name" value="dapA"/>
    <property type="match status" value="1"/>
</dbReference>
<evidence type="ECO:0000256" key="1">
    <source>
        <dbReference type="ARBA" id="ARBA00003294"/>
    </source>
</evidence>
<keyword evidence="7 12" id="KW-0220">Diaminopimelate biosynthesis</keyword>
<organism evidence="17 18">
    <name type="scientific">Salimicrobium halophilum</name>
    <dbReference type="NCBI Taxonomy" id="86666"/>
    <lineage>
        <taxon>Bacteria</taxon>
        <taxon>Bacillati</taxon>
        <taxon>Bacillota</taxon>
        <taxon>Bacilli</taxon>
        <taxon>Bacillales</taxon>
        <taxon>Bacillaceae</taxon>
        <taxon>Salimicrobium</taxon>
    </lineage>
</organism>
<comment type="subcellular location">
    <subcellularLocation>
        <location evidence="12">Cytoplasm</location>
    </subcellularLocation>
</comment>
<dbReference type="GO" id="GO:0005829">
    <property type="term" value="C:cytosol"/>
    <property type="evidence" value="ECO:0007669"/>
    <property type="project" value="TreeGrafter"/>
</dbReference>
<feature type="binding site" evidence="12 15">
    <location>
        <position position="46"/>
    </location>
    <ligand>
        <name>pyruvate</name>
        <dbReference type="ChEBI" id="CHEBI:15361"/>
    </ligand>
</feature>
<dbReference type="STRING" id="86666.SAMN04490247_0452"/>
<comment type="subunit">
    <text evidence="12">Homotetramer; dimer of dimers.</text>
</comment>
<dbReference type="Pfam" id="PF00701">
    <property type="entry name" value="DHDPS"/>
    <property type="match status" value="1"/>
</dbReference>
<dbReference type="GO" id="GO:0008840">
    <property type="term" value="F:4-hydroxy-tetrahydrodipicolinate synthase activity"/>
    <property type="evidence" value="ECO:0007669"/>
    <property type="project" value="UniProtKB-UniRule"/>
</dbReference>
<keyword evidence="8 12" id="KW-0457">Lysine biosynthesis</keyword>
<dbReference type="InterPro" id="IPR020624">
    <property type="entry name" value="Schiff_base-form_aldolases_CS"/>
</dbReference>
<evidence type="ECO:0000256" key="14">
    <source>
        <dbReference type="PIRSR" id="PIRSR001365-1"/>
    </source>
</evidence>
<dbReference type="InterPro" id="IPR013785">
    <property type="entry name" value="Aldolase_TIM"/>
</dbReference>
<comment type="similarity">
    <text evidence="3 12 13">Belongs to the DapA family.</text>
</comment>
<keyword evidence="5 12" id="KW-0963">Cytoplasm</keyword>
<dbReference type="SMART" id="SM01130">
    <property type="entry name" value="DHDPS"/>
    <property type="match status" value="1"/>
</dbReference>
<evidence type="ECO:0000256" key="10">
    <source>
        <dbReference type="ARBA" id="ARBA00023270"/>
    </source>
</evidence>
<dbReference type="PANTHER" id="PTHR12128">
    <property type="entry name" value="DIHYDRODIPICOLINATE SYNTHASE"/>
    <property type="match status" value="1"/>
</dbReference>
<comment type="catalytic activity">
    <reaction evidence="11 12">
        <text>L-aspartate 4-semialdehyde + pyruvate = (2S,4S)-4-hydroxy-2,3,4,5-tetrahydrodipicolinate + H2O + H(+)</text>
        <dbReference type="Rhea" id="RHEA:34171"/>
        <dbReference type="ChEBI" id="CHEBI:15361"/>
        <dbReference type="ChEBI" id="CHEBI:15377"/>
        <dbReference type="ChEBI" id="CHEBI:15378"/>
        <dbReference type="ChEBI" id="CHEBI:67139"/>
        <dbReference type="ChEBI" id="CHEBI:537519"/>
        <dbReference type="EC" id="4.3.3.7"/>
    </reaction>
</comment>
<feature type="active site" description="Schiff-base intermediate with substrate" evidence="12 14">
    <location>
        <position position="162"/>
    </location>
</feature>
<keyword evidence="18" id="KW-1185">Reference proteome</keyword>
<feature type="active site" description="Proton donor/acceptor" evidence="12 14">
    <location>
        <position position="134"/>
    </location>
</feature>
<feature type="site" description="L-lysine inhibitor binding" evidence="16">
    <location>
        <position position="81"/>
    </location>
</feature>
<dbReference type="RefSeq" id="WP_093191563.1">
    <property type="nucleotide sequence ID" value="NZ_FNEV01000001.1"/>
</dbReference>
<comment type="function">
    <text evidence="1 12">Catalyzes the condensation of (S)-aspartate-beta-semialdehyde [(S)-ASA] and pyruvate to 4-hydroxy-tetrahydrodipicolinate (HTPA).</text>
</comment>
<dbReference type="PROSITE" id="PS00666">
    <property type="entry name" value="DHDPS_2"/>
    <property type="match status" value="1"/>
</dbReference>
<dbReference type="Proteomes" id="UP000199225">
    <property type="component" value="Unassembled WGS sequence"/>
</dbReference>
<dbReference type="InterPro" id="IPR005263">
    <property type="entry name" value="DapA"/>
</dbReference>
<feature type="site" description="Part of a proton relay during catalysis" evidence="16">
    <location>
        <position position="107"/>
    </location>
</feature>
<evidence type="ECO:0000256" key="16">
    <source>
        <dbReference type="PIRSR" id="PIRSR001365-3"/>
    </source>
</evidence>
<comment type="pathway">
    <text evidence="2 12">Amino-acid biosynthesis; L-lysine biosynthesis via DAP pathway; (S)-tetrahydrodipicolinate from L-aspartate: step 3/4.</text>
</comment>
<evidence type="ECO:0000256" key="15">
    <source>
        <dbReference type="PIRSR" id="PIRSR001365-2"/>
    </source>
</evidence>
<evidence type="ECO:0000256" key="2">
    <source>
        <dbReference type="ARBA" id="ARBA00005120"/>
    </source>
</evidence>
<evidence type="ECO:0000256" key="3">
    <source>
        <dbReference type="ARBA" id="ARBA00007592"/>
    </source>
</evidence>
<dbReference type="PRINTS" id="PR00146">
    <property type="entry name" value="DHPICSNTHASE"/>
</dbReference>
<feature type="binding site" evidence="12 15">
    <location>
        <position position="204"/>
    </location>
    <ligand>
        <name>pyruvate</name>
        <dbReference type="ChEBI" id="CHEBI:15361"/>
    </ligand>
</feature>
<evidence type="ECO:0000256" key="7">
    <source>
        <dbReference type="ARBA" id="ARBA00022915"/>
    </source>
</evidence>
<evidence type="ECO:0000256" key="6">
    <source>
        <dbReference type="ARBA" id="ARBA00022605"/>
    </source>
</evidence>
<keyword evidence="9 12" id="KW-0456">Lyase</keyword>
<proteinExistence type="inferred from homology"/>
<dbReference type="GO" id="GO:0019877">
    <property type="term" value="P:diaminopimelate biosynthetic process"/>
    <property type="evidence" value="ECO:0007669"/>
    <property type="project" value="UniProtKB-UniRule"/>
</dbReference>
<dbReference type="InterPro" id="IPR020625">
    <property type="entry name" value="Schiff_base-form_aldolases_AS"/>
</dbReference>
<evidence type="ECO:0000256" key="5">
    <source>
        <dbReference type="ARBA" id="ARBA00022490"/>
    </source>
</evidence>
<dbReference type="PIRSF" id="PIRSF001365">
    <property type="entry name" value="DHDPS"/>
    <property type="match status" value="1"/>
</dbReference>
<evidence type="ECO:0000256" key="11">
    <source>
        <dbReference type="ARBA" id="ARBA00047836"/>
    </source>
</evidence>
<sequence length="289" mass="31564">MDFGRVLTAMATPFDEHGQVDFLKIDELVDHLIENGTEGLVVAGTTGESATLSFDEKVEVWRRTVKAADKRVPVLAGSGTNGTQESLELSLRAQNTGVDGLMLVVPYYNKPNQEGLYLHFKTIAERTDLPIMVYNVPGRTVVRMTPETVINLSRVPSIVAVKEATGDLSAMAQMVEETADDFYVYTGDDHLTYPSYAIGAHGVVSVSAHVAGSMMQQMLNHFDKGETKEAAKLHRKLVPVCKGMFIAPSPAPIKAAVKRKGLDIGGVRLPMVPLTVEEEKFVHDLVDRL</sequence>
<evidence type="ECO:0000313" key="17">
    <source>
        <dbReference type="EMBL" id="SDJ00879.1"/>
    </source>
</evidence>
<evidence type="ECO:0000256" key="4">
    <source>
        <dbReference type="ARBA" id="ARBA00012086"/>
    </source>
</evidence>
<dbReference type="GO" id="GO:0009089">
    <property type="term" value="P:lysine biosynthetic process via diaminopimelate"/>
    <property type="evidence" value="ECO:0007669"/>
    <property type="project" value="UniProtKB-UniRule"/>
</dbReference>
<evidence type="ECO:0000256" key="8">
    <source>
        <dbReference type="ARBA" id="ARBA00023154"/>
    </source>
</evidence>
<evidence type="ECO:0000256" key="13">
    <source>
        <dbReference type="PIRNR" id="PIRNR001365"/>
    </source>
</evidence>
<dbReference type="CDD" id="cd00950">
    <property type="entry name" value="DHDPS"/>
    <property type="match status" value="1"/>
</dbReference>
<feature type="site" description="L-lysine inhibitor binding; via carbonyl oxygen" evidence="16">
    <location>
        <position position="50"/>
    </location>
</feature>
<comment type="caution">
    <text evidence="12">Was originally thought to be a dihydrodipicolinate synthase (DHDPS), catalyzing the condensation of (S)-aspartate-beta-semialdehyde [(S)-ASA] and pyruvate to dihydrodipicolinate (DHDP). However, it was shown in E.coli that the product of the enzymatic reaction is not dihydrodipicolinate but in fact (4S)-4-hydroxy-2,3,4,5-tetrahydro-(2S)-dipicolinic acid (HTPA), and that the consecutive dehydration reaction leading to DHDP is not spontaneous but catalyzed by DapB.</text>
</comment>
<protein>
    <recommendedName>
        <fullName evidence="4 12">4-hydroxy-tetrahydrodipicolinate synthase</fullName>
        <shortName evidence="12">HTPA synthase</shortName>
        <ecNumber evidence="4 12">4.3.3.7</ecNumber>
    </recommendedName>
</protein>
<name>A0A1G8Q7S4_9BACI</name>
<dbReference type="InterPro" id="IPR002220">
    <property type="entry name" value="DapA-like"/>
</dbReference>
<gene>
    <name evidence="12" type="primary">dapA</name>
    <name evidence="17" type="ORF">SAMN04490247_0452</name>
</gene>
<feature type="site" description="Part of a proton relay during catalysis" evidence="12 16">
    <location>
        <position position="108"/>
    </location>
</feature>
<dbReference type="AlphaFoldDB" id="A0A1G8Q7S4"/>